<accession>A0A0W1KID3</accession>
<dbReference type="GO" id="GO:0071269">
    <property type="term" value="P:L-homocysteine biosynthetic process"/>
    <property type="evidence" value="ECO:0007669"/>
    <property type="project" value="TreeGrafter"/>
</dbReference>
<dbReference type="PANTHER" id="PTHR43797:SF3">
    <property type="entry name" value="O-ACETYLHOMOSERINE SULFHYDRYLASE"/>
    <property type="match status" value="1"/>
</dbReference>
<reference evidence="7 8" key="1">
    <citation type="submission" date="2015-11" db="EMBL/GenBank/DDBJ databases">
        <title>Draft Genome Sequence of the Type Strain Trueperella bernardiae LCDC 89-0504T, Isolated from Blood Culture.</title>
        <authorList>
            <person name="Bernier A.-M."/>
            <person name="Bernard K."/>
        </authorList>
    </citation>
    <scope>NUCLEOTIDE SEQUENCE [LARGE SCALE GENOMIC DNA]</scope>
    <source>
        <strain evidence="7 8">LCDC 89-0504</strain>
    </source>
</reference>
<dbReference type="InterPro" id="IPR006235">
    <property type="entry name" value="OAc-hSer/O-AcSer_sulfhydrylase"/>
</dbReference>
<keyword evidence="7" id="KW-0456">Lyase</keyword>
<dbReference type="Gene3D" id="3.90.1150.10">
    <property type="entry name" value="Aspartate Aminotransferase, domain 1"/>
    <property type="match status" value="1"/>
</dbReference>
<dbReference type="PANTHER" id="PTHR43797">
    <property type="entry name" value="HOMOCYSTEINE/CYSTEINE SYNTHASE"/>
    <property type="match status" value="1"/>
</dbReference>
<dbReference type="NCBIfam" id="TIGR01326">
    <property type="entry name" value="OAH_OAS_sulfhy"/>
    <property type="match status" value="1"/>
</dbReference>
<dbReference type="STRING" id="59561.AQZ59_01458"/>
<dbReference type="GO" id="GO:0006535">
    <property type="term" value="P:cysteine biosynthetic process from serine"/>
    <property type="evidence" value="ECO:0007669"/>
    <property type="project" value="TreeGrafter"/>
</dbReference>
<dbReference type="FunFam" id="3.40.640.10:FF:000035">
    <property type="entry name" value="O-succinylhomoserine sulfhydrylase"/>
    <property type="match status" value="1"/>
</dbReference>
<dbReference type="RefSeq" id="WP_062613990.1">
    <property type="nucleotide sequence ID" value="NZ_LNIZ01000007.1"/>
</dbReference>
<dbReference type="OrthoDB" id="9780685at2"/>
<dbReference type="PIRSF" id="PIRSF001434">
    <property type="entry name" value="CGS"/>
    <property type="match status" value="1"/>
</dbReference>
<name>A0A0W1KID3_9ACTO</name>
<comment type="cofactor">
    <cofactor evidence="1 6">
        <name>pyridoxal 5'-phosphate</name>
        <dbReference type="ChEBI" id="CHEBI:597326"/>
    </cofactor>
</comment>
<dbReference type="SUPFAM" id="SSF53383">
    <property type="entry name" value="PLP-dependent transferases"/>
    <property type="match status" value="1"/>
</dbReference>
<keyword evidence="4 5" id="KW-0663">Pyridoxal phosphate</keyword>
<evidence type="ECO:0000313" key="8">
    <source>
        <dbReference type="Proteomes" id="UP000054404"/>
    </source>
</evidence>
<evidence type="ECO:0000256" key="5">
    <source>
        <dbReference type="PIRSR" id="PIRSR001434-2"/>
    </source>
</evidence>
<comment type="similarity">
    <text evidence="2 6">Belongs to the trans-sulfuration enzymes family.</text>
</comment>
<dbReference type="EMBL" id="LNIZ01000007">
    <property type="protein sequence ID" value="KTF03670.1"/>
    <property type="molecule type" value="Genomic_DNA"/>
</dbReference>
<evidence type="ECO:0000256" key="4">
    <source>
        <dbReference type="ARBA" id="ARBA00022898"/>
    </source>
</evidence>
<evidence type="ECO:0000256" key="1">
    <source>
        <dbReference type="ARBA" id="ARBA00001933"/>
    </source>
</evidence>
<dbReference type="GO" id="GO:0016829">
    <property type="term" value="F:lyase activity"/>
    <property type="evidence" value="ECO:0007669"/>
    <property type="project" value="UniProtKB-KW"/>
</dbReference>
<dbReference type="AlphaFoldDB" id="A0A0W1KID3"/>
<dbReference type="CDD" id="cd00614">
    <property type="entry name" value="CGS_like"/>
    <property type="match status" value="1"/>
</dbReference>
<dbReference type="GO" id="GO:0030170">
    <property type="term" value="F:pyridoxal phosphate binding"/>
    <property type="evidence" value="ECO:0007669"/>
    <property type="project" value="InterPro"/>
</dbReference>
<keyword evidence="8" id="KW-1185">Reference proteome</keyword>
<keyword evidence="3" id="KW-0808">Transferase</keyword>
<protein>
    <submittedName>
        <fullName evidence="7">Cystathionine gamma-lyase</fullName>
        <ecNumber evidence="7">4.4.1.1</ecNumber>
    </submittedName>
</protein>
<dbReference type="Pfam" id="PF01053">
    <property type="entry name" value="Cys_Met_Meta_PP"/>
    <property type="match status" value="1"/>
</dbReference>
<dbReference type="GO" id="GO:0004124">
    <property type="term" value="F:cysteine synthase activity"/>
    <property type="evidence" value="ECO:0007669"/>
    <property type="project" value="TreeGrafter"/>
</dbReference>
<organism evidence="7 8">
    <name type="scientific">Trueperella bernardiae</name>
    <dbReference type="NCBI Taxonomy" id="59561"/>
    <lineage>
        <taxon>Bacteria</taxon>
        <taxon>Bacillati</taxon>
        <taxon>Actinomycetota</taxon>
        <taxon>Actinomycetes</taxon>
        <taxon>Actinomycetales</taxon>
        <taxon>Actinomycetaceae</taxon>
        <taxon>Trueperella</taxon>
    </lineage>
</organism>
<evidence type="ECO:0000256" key="6">
    <source>
        <dbReference type="RuleBase" id="RU362118"/>
    </source>
</evidence>
<dbReference type="Proteomes" id="UP000054404">
    <property type="component" value="Unassembled WGS sequence"/>
</dbReference>
<dbReference type="EC" id="4.4.1.1" evidence="7"/>
<evidence type="ECO:0000256" key="3">
    <source>
        <dbReference type="ARBA" id="ARBA00022679"/>
    </source>
</evidence>
<dbReference type="GO" id="GO:0003961">
    <property type="term" value="F:O-acetylhomoserine aminocarboxypropyltransferase activity"/>
    <property type="evidence" value="ECO:0007669"/>
    <property type="project" value="TreeGrafter"/>
</dbReference>
<dbReference type="Gene3D" id="3.40.640.10">
    <property type="entry name" value="Type I PLP-dependent aspartate aminotransferase-like (Major domain)"/>
    <property type="match status" value="1"/>
</dbReference>
<dbReference type="InterPro" id="IPR015422">
    <property type="entry name" value="PyrdxlP-dep_Trfase_small"/>
</dbReference>
<comment type="caution">
    <text evidence="7">The sequence shown here is derived from an EMBL/GenBank/DDBJ whole genome shotgun (WGS) entry which is preliminary data.</text>
</comment>
<proteinExistence type="inferred from homology"/>
<dbReference type="InterPro" id="IPR015421">
    <property type="entry name" value="PyrdxlP-dep_Trfase_major"/>
</dbReference>
<dbReference type="PATRIC" id="fig|59561.3.peg.1450"/>
<gene>
    <name evidence="7" type="primary">mccB</name>
    <name evidence="7" type="ORF">AQZ59_01458</name>
</gene>
<feature type="modified residue" description="N6-(pyridoxal phosphate)lysine" evidence="5">
    <location>
        <position position="204"/>
    </location>
</feature>
<dbReference type="GO" id="GO:0019346">
    <property type="term" value="P:transsulfuration"/>
    <property type="evidence" value="ECO:0007669"/>
    <property type="project" value="InterPro"/>
</dbReference>
<evidence type="ECO:0000256" key="2">
    <source>
        <dbReference type="ARBA" id="ARBA00009077"/>
    </source>
</evidence>
<sequence>MKDDTKYIHAGYQPGDGDPRQLPIVQSTTYTFDSANSIAGVFDEPTHALIYSRFANPTVMAVEEKVAALEGGVAAMATSSGQAATLMAVLNLCSAGDSLVSSIEVYGGTANLFSVTLAKFGIEVIWVDPSAPEEEIAAAIKPNTKALFGETIANPLLSVLDIEKFARVAHGAGVPLIVDSTFATPALCKPIKWGADVVIHSTSKYMDGHAVQVGGMIVDAGKFDYTNGRFPDFTEPDESYHGVVYTKDYAAAPYMVKARTQLQRDFGAYPAAHSAFLLNLSLETLGLRMARHSENALAVARFLEGREEVGEVRYPGLESFAYHKLANKYLSGGYSGVICVDLGDRERGTRFMDTLKLVAREVHVADSRSCVLHPASSTHRQLTDSELAAAGITPGLVRISIGLEHVDDILEDIAQALAAL</sequence>
<dbReference type="GO" id="GO:0005737">
    <property type="term" value="C:cytoplasm"/>
    <property type="evidence" value="ECO:0007669"/>
    <property type="project" value="TreeGrafter"/>
</dbReference>
<evidence type="ECO:0000313" key="7">
    <source>
        <dbReference type="EMBL" id="KTF03670.1"/>
    </source>
</evidence>
<dbReference type="InterPro" id="IPR000277">
    <property type="entry name" value="Cys/Met-Metab_PyrdxlP-dep_enz"/>
</dbReference>
<dbReference type="InterPro" id="IPR015424">
    <property type="entry name" value="PyrdxlP-dep_Trfase"/>
</dbReference>